<feature type="transmembrane region" description="Helical" evidence="8">
    <location>
        <begin position="183"/>
        <end position="201"/>
    </location>
</feature>
<dbReference type="OrthoDB" id="9791248at2"/>
<dbReference type="Pfam" id="PF04973">
    <property type="entry name" value="NMN_transporter"/>
    <property type="match status" value="1"/>
</dbReference>
<keyword evidence="4" id="KW-1003">Cell membrane</keyword>
<gene>
    <name evidence="9" type="ORF">B5M42_24580</name>
</gene>
<keyword evidence="7 8" id="KW-0472">Membrane</keyword>
<comment type="subcellular location">
    <subcellularLocation>
        <location evidence="1">Cell membrane</location>
        <topology evidence="1">Multi-pass membrane protein</topology>
    </subcellularLocation>
</comment>
<evidence type="ECO:0000256" key="8">
    <source>
        <dbReference type="SAM" id="Phobius"/>
    </source>
</evidence>
<keyword evidence="5 8" id="KW-0812">Transmembrane</keyword>
<evidence type="ECO:0000313" key="9">
    <source>
        <dbReference type="EMBL" id="TFE82740.1"/>
    </source>
</evidence>
<accession>A0A4Y8PQ54</accession>
<evidence type="ECO:0000256" key="7">
    <source>
        <dbReference type="ARBA" id="ARBA00023136"/>
    </source>
</evidence>
<protein>
    <submittedName>
        <fullName evidence="9">Nicotinamide mononucleotide transporter</fullName>
    </submittedName>
</protein>
<dbReference type="RefSeq" id="WP_134757754.1">
    <property type="nucleotide sequence ID" value="NZ_MYFO02000015.1"/>
</dbReference>
<feature type="transmembrane region" description="Helical" evidence="8">
    <location>
        <begin position="109"/>
        <end position="128"/>
    </location>
</feature>
<dbReference type="InterPro" id="IPR006419">
    <property type="entry name" value="NMN_transpt_PnuC"/>
</dbReference>
<sequence>MNKIGLIVLLLAADLLVSWYTSSGWLEYVATTTGLLSVFLTARENIWAWPTGLVNVACFFVMFLDARLYADMTLQVFFFALSVLGWIVWLTDRGGRKVRPTRQLDRRLALILAGALVVVTLVWGYSLAKFTDASIPFADALIATLSLIAQFLLSYKFLQNWYVWIVVDVLSIGMYAYKELYSVAFLYVVFLGLATAGLLSWKRDAATISRGAEVRA</sequence>
<feature type="transmembrane region" description="Helical" evidence="8">
    <location>
        <begin position="134"/>
        <end position="153"/>
    </location>
</feature>
<dbReference type="PANTHER" id="PTHR36122:SF2">
    <property type="entry name" value="NICOTINAMIDE RIBOSIDE TRANSPORTER PNUC"/>
    <property type="match status" value="1"/>
</dbReference>
<dbReference type="Proteomes" id="UP000298246">
    <property type="component" value="Unassembled WGS sequence"/>
</dbReference>
<dbReference type="GO" id="GO:0005886">
    <property type="term" value="C:plasma membrane"/>
    <property type="evidence" value="ECO:0007669"/>
    <property type="project" value="UniProtKB-SubCell"/>
</dbReference>
<reference evidence="9 10" key="1">
    <citation type="submission" date="2017-03" db="EMBL/GenBank/DDBJ databases">
        <title>Isolation of Levoglucosan Utilizing Bacteria.</title>
        <authorList>
            <person name="Arya A.S."/>
        </authorList>
    </citation>
    <scope>NUCLEOTIDE SEQUENCE [LARGE SCALE GENOMIC DNA]</scope>
    <source>
        <strain evidence="9 10">MEC069</strain>
    </source>
</reference>
<name>A0A4Y8PQ54_9BACL</name>
<evidence type="ECO:0000256" key="1">
    <source>
        <dbReference type="ARBA" id="ARBA00004651"/>
    </source>
</evidence>
<evidence type="ECO:0000313" key="10">
    <source>
        <dbReference type="Proteomes" id="UP000298246"/>
    </source>
</evidence>
<keyword evidence="10" id="KW-1185">Reference proteome</keyword>
<feature type="transmembrane region" description="Helical" evidence="8">
    <location>
        <begin position="47"/>
        <end position="66"/>
    </location>
</feature>
<evidence type="ECO:0000256" key="4">
    <source>
        <dbReference type="ARBA" id="ARBA00022475"/>
    </source>
</evidence>
<evidence type="ECO:0000256" key="6">
    <source>
        <dbReference type="ARBA" id="ARBA00022989"/>
    </source>
</evidence>
<dbReference type="PANTHER" id="PTHR36122">
    <property type="entry name" value="NICOTINAMIDE RIBOSIDE TRANSPORTER PNUC"/>
    <property type="match status" value="1"/>
</dbReference>
<dbReference type="GO" id="GO:0034257">
    <property type="term" value="F:nicotinamide riboside transmembrane transporter activity"/>
    <property type="evidence" value="ECO:0007669"/>
    <property type="project" value="InterPro"/>
</dbReference>
<keyword evidence="3" id="KW-0813">Transport</keyword>
<proteinExistence type="inferred from homology"/>
<dbReference type="AlphaFoldDB" id="A0A4Y8PQ54"/>
<dbReference type="NCBIfam" id="TIGR01528">
    <property type="entry name" value="NMN_trans_PnuC"/>
    <property type="match status" value="1"/>
</dbReference>
<comment type="similarity">
    <text evidence="2">Belongs to the nicotinamide ribonucleoside (NR) uptake permease (TC 4.B.1) family.</text>
</comment>
<organism evidence="9 10">
    <name type="scientific">Paenibacillus athensensis</name>
    <dbReference type="NCBI Taxonomy" id="1967502"/>
    <lineage>
        <taxon>Bacteria</taxon>
        <taxon>Bacillati</taxon>
        <taxon>Bacillota</taxon>
        <taxon>Bacilli</taxon>
        <taxon>Bacillales</taxon>
        <taxon>Paenibacillaceae</taxon>
        <taxon>Paenibacillus</taxon>
    </lineage>
</organism>
<evidence type="ECO:0000256" key="5">
    <source>
        <dbReference type="ARBA" id="ARBA00022692"/>
    </source>
</evidence>
<keyword evidence="6 8" id="KW-1133">Transmembrane helix</keyword>
<comment type="caution">
    <text evidence="9">The sequence shown here is derived from an EMBL/GenBank/DDBJ whole genome shotgun (WGS) entry which is preliminary data.</text>
</comment>
<evidence type="ECO:0000256" key="3">
    <source>
        <dbReference type="ARBA" id="ARBA00022448"/>
    </source>
</evidence>
<feature type="transmembrane region" description="Helical" evidence="8">
    <location>
        <begin position="160"/>
        <end position="177"/>
    </location>
</feature>
<dbReference type="EMBL" id="MYFO01000070">
    <property type="protein sequence ID" value="TFE82740.1"/>
    <property type="molecule type" value="Genomic_DNA"/>
</dbReference>
<evidence type="ECO:0000256" key="2">
    <source>
        <dbReference type="ARBA" id="ARBA00006669"/>
    </source>
</evidence>
<feature type="transmembrane region" description="Helical" evidence="8">
    <location>
        <begin position="72"/>
        <end position="89"/>
    </location>
</feature>